<name>A0A3P8FA44_9TREM</name>
<protein>
    <submittedName>
        <fullName evidence="1">Uncharacterized protein</fullName>
    </submittedName>
</protein>
<evidence type="ECO:0000313" key="2">
    <source>
        <dbReference type="Proteomes" id="UP000269396"/>
    </source>
</evidence>
<accession>A0A3P8FA44</accession>
<keyword evidence="2" id="KW-1185">Reference proteome</keyword>
<evidence type="ECO:0000313" key="1">
    <source>
        <dbReference type="EMBL" id="VDP66221.1"/>
    </source>
</evidence>
<organism evidence="1 2">
    <name type="scientific">Schistosoma mattheei</name>
    <dbReference type="NCBI Taxonomy" id="31246"/>
    <lineage>
        <taxon>Eukaryota</taxon>
        <taxon>Metazoa</taxon>
        <taxon>Spiralia</taxon>
        <taxon>Lophotrochozoa</taxon>
        <taxon>Platyhelminthes</taxon>
        <taxon>Trematoda</taxon>
        <taxon>Digenea</taxon>
        <taxon>Strigeidida</taxon>
        <taxon>Schistosomatoidea</taxon>
        <taxon>Schistosomatidae</taxon>
        <taxon>Schistosoma</taxon>
    </lineage>
</organism>
<proteinExistence type="predicted"/>
<sequence>MYLIYIKNMVLMQLTREYNVQEERNNNHRYCYYYYYLIGNEVRIVAVHNEQHLNVHEVFEQTISHLYEYSIRVLLRQLIH</sequence>
<dbReference type="EMBL" id="UZAL01034788">
    <property type="protein sequence ID" value="VDP66221.1"/>
    <property type="molecule type" value="Genomic_DNA"/>
</dbReference>
<reference evidence="1 2" key="1">
    <citation type="submission" date="2018-11" db="EMBL/GenBank/DDBJ databases">
        <authorList>
            <consortium name="Pathogen Informatics"/>
        </authorList>
    </citation>
    <scope>NUCLEOTIDE SEQUENCE [LARGE SCALE GENOMIC DNA]</scope>
    <source>
        <strain>Denwood</strain>
        <strain evidence="2">Zambia</strain>
    </source>
</reference>
<dbReference type="AlphaFoldDB" id="A0A3P8FA44"/>
<dbReference type="Proteomes" id="UP000269396">
    <property type="component" value="Unassembled WGS sequence"/>
</dbReference>
<gene>
    <name evidence="1" type="ORF">SMTD_LOCUS14560</name>
</gene>